<dbReference type="AlphaFoldDB" id="A0A7I9VQT8"/>
<keyword evidence="2" id="KW-1185">Reference proteome</keyword>
<proteinExistence type="predicted"/>
<reference evidence="2" key="1">
    <citation type="journal article" date="2020" name="Appl. Environ. Microbiol.">
        <title>Diazotrophic Anaeromyxobacter Isolates from Soils.</title>
        <authorList>
            <person name="Masuda Y."/>
            <person name="Yamanaka H."/>
            <person name="Xu Z.X."/>
            <person name="Shiratori Y."/>
            <person name="Aono T."/>
            <person name="Amachi S."/>
            <person name="Senoo K."/>
            <person name="Itoh H."/>
        </authorList>
    </citation>
    <scope>NUCLEOTIDE SEQUENCE [LARGE SCALE GENOMIC DNA]</scope>
    <source>
        <strain evidence="2">R267</strain>
    </source>
</reference>
<organism evidence="1 2">
    <name type="scientific">Anaeromyxobacter diazotrophicus</name>
    <dbReference type="NCBI Taxonomy" id="2590199"/>
    <lineage>
        <taxon>Bacteria</taxon>
        <taxon>Pseudomonadati</taxon>
        <taxon>Myxococcota</taxon>
        <taxon>Myxococcia</taxon>
        <taxon>Myxococcales</taxon>
        <taxon>Cystobacterineae</taxon>
        <taxon>Anaeromyxobacteraceae</taxon>
        <taxon>Anaeromyxobacter</taxon>
    </lineage>
</organism>
<dbReference type="RefSeq" id="WP_176067360.1">
    <property type="nucleotide sequence ID" value="NZ_BJTG01000008.1"/>
</dbReference>
<name>A0A7I9VQT8_9BACT</name>
<evidence type="ECO:0000313" key="2">
    <source>
        <dbReference type="Proteomes" id="UP000503640"/>
    </source>
</evidence>
<dbReference type="Proteomes" id="UP000503640">
    <property type="component" value="Unassembled WGS sequence"/>
</dbReference>
<protein>
    <submittedName>
        <fullName evidence="1">Exopolyphosphatase</fullName>
    </submittedName>
</protein>
<dbReference type="EMBL" id="BJTG01000008">
    <property type="protein sequence ID" value="GEJ58628.1"/>
    <property type="molecule type" value="Genomic_DNA"/>
</dbReference>
<dbReference type="SUPFAM" id="SSF64182">
    <property type="entry name" value="DHH phosphoesterases"/>
    <property type="match status" value="1"/>
</dbReference>
<comment type="caution">
    <text evidence="1">The sequence shown here is derived from an EMBL/GenBank/DDBJ whole genome shotgun (WGS) entry which is preliminary data.</text>
</comment>
<dbReference type="InterPro" id="IPR038763">
    <property type="entry name" value="DHH_sf"/>
</dbReference>
<evidence type="ECO:0000313" key="1">
    <source>
        <dbReference type="EMBL" id="GEJ58628.1"/>
    </source>
</evidence>
<sequence length="322" mass="35526">MRLKVLHHGNCFDGCASAAVFSRFFAEREGARLEATSFFPLQHAQKDPFPPGAFDADVNACVDFRFSPSPALHWWFDHHQSAFKPAGDRAVFERDASGQKFWDPTAPSCAGFMARTLQARFGWTAPDLADLLRWADLIDAARFPSAAMPVRLEEPALRLMALLEATQDPSLQTRIIEALRVRPLAEIAAEPWVTAPLAPILERHFRSIETVRRLARVEGGVVEVDLSETEVQGANKFIAYELFPDARYTVVVSRDPKRAKVSVGSNPWSKVTRTHDIARLCERYGGGGHPVVGAVSLDPDRILDARRVAGEIAGMLRDGGAA</sequence>
<gene>
    <name evidence="1" type="ORF">AMYX_33690</name>
</gene>
<accession>A0A7I9VQT8</accession>